<dbReference type="InParanoid" id="C1E7Z5"/>
<dbReference type="GO" id="GO:0006511">
    <property type="term" value="P:ubiquitin-dependent protein catabolic process"/>
    <property type="evidence" value="ECO:0007669"/>
    <property type="project" value="TreeGrafter"/>
</dbReference>
<dbReference type="PANTHER" id="PTHR15439">
    <property type="entry name" value="RETINOBLASTOMA-BINDING PROTEIN 6"/>
    <property type="match status" value="1"/>
</dbReference>
<evidence type="ECO:0000256" key="7">
    <source>
        <dbReference type="SAM" id="MobiDB-lite"/>
    </source>
</evidence>
<comment type="subcellular location">
    <subcellularLocation>
        <location evidence="1">Nucleus</location>
    </subcellularLocation>
</comment>
<protein>
    <recommendedName>
        <fullName evidence="12">DWNN domain-containing protein</fullName>
    </recommendedName>
</protein>
<evidence type="ECO:0000259" key="8">
    <source>
        <dbReference type="PROSITE" id="PS50158"/>
    </source>
</evidence>
<feature type="region of interest" description="Disordered" evidence="7">
    <location>
        <begin position="163"/>
        <end position="195"/>
    </location>
</feature>
<organism evidence="10 11">
    <name type="scientific">Micromonas commoda (strain RCC299 / NOUM17 / CCMP2709)</name>
    <name type="common">Picoplanktonic green alga</name>
    <dbReference type="NCBI Taxonomy" id="296587"/>
    <lineage>
        <taxon>Eukaryota</taxon>
        <taxon>Viridiplantae</taxon>
        <taxon>Chlorophyta</taxon>
        <taxon>Mamiellophyceae</taxon>
        <taxon>Mamiellales</taxon>
        <taxon>Mamiellaceae</taxon>
        <taxon>Micromonas</taxon>
    </lineage>
</organism>
<evidence type="ECO:0000256" key="4">
    <source>
        <dbReference type="ARBA" id="ARBA00022833"/>
    </source>
</evidence>
<dbReference type="Gene3D" id="3.10.20.90">
    <property type="entry name" value="Phosphatidylinositol 3-kinase Catalytic Subunit, Chain A, domain 1"/>
    <property type="match status" value="1"/>
</dbReference>
<evidence type="ECO:0000259" key="9">
    <source>
        <dbReference type="PROSITE" id="PS51282"/>
    </source>
</evidence>
<dbReference type="AlphaFoldDB" id="C1E7Z5"/>
<dbReference type="PROSITE" id="PS51282">
    <property type="entry name" value="DWNN"/>
    <property type="match status" value="1"/>
</dbReference>
<dbReference type="GO" id="GO:0003676">
    <property type="term" value="F:nucleic acid binding"/>
    <property type="evidence" value="ECO:0007669"/>
    <property type="project" value="InterPro"/>
</dbReference>
<dbReference type="GO" id="GO:0008270">
    <property type="term" value="F:zinc ion binding"/>
    <property type="evidence" value="ECO:0007669"/>
    <property type="project" value="UniProtKB-KW"/>
</dbReference>
<dbReference type="SUPFAM" id="SSF57756">
    <property type="entry name" value="Retrovirus zinc finger-like domains"/>
    <property type="match status" value="1"/>
</dbReference>
<dbReference type="Proteomes" id="UP000002009">
    <property type="component" value="Chromosome 6"/>
</dbReference>
<dbReference type="GO" id="GO:0006397">
    <property type="term" value="P:mRNA processing"/>
    <property type="evidence" value="ECO:0007669"/>
    <property type="project" value="InterPro"/>
</dbReference>
<dbReference type="InterPro" id="IPR036875">
    <property type="entry name" value="Znf_CCHC_sf"/>
</dbReference>
<keyword evidence="4" id="KW-0862">Zinc</keyword>
<dbReference type="PROSITE" id="PS50158">
    <property type="entry name" value="ZF_CCHC"/>
    <property type="match status" value="1"/>
</dbReference>
<keyword evidence="3 6" id="KW-0863">Zinc-finger</keyword>
<dbReference type="GO" id="GO:0005634">
    <property type="term" value="C:nucleus"/>
    <property type="evidence" value="ECO:0007669"/>
    <property type="project" value="UniProtKB-SubCell"/>
</dbReference>
<feature type="domain" description="DWNN" evidence="9">
    <location>
        <begin position="5"/>
        <end position="78"/>
    </location>
</feature>
<keyword evidence="5" id="KW-0539">Nucleus</keyword>
<dbReference type="STRING" id="296587.C1E7Z5"/>
<dbReference type="Pfam" id="PF13696">
    <property type="entry name" value="zf-CCHC_2"/>
    <property type="match status" value="1"/>
</dbReference>
<dbReference type="GeneID" id="8244451"/>
<dbReference type="EMBL" id="CP001327">
    <property type="protein sequence ID" value="ACO64065.1"/>
    <property type="molecule type" value="Genomic_DNA"/>
</dbReference>
<evidence type="ECO:0008006" key="12">
    <source>
        <dbReference type="Google" id="ProtNLM"/>
    </source>
</evidence>
<dbReference type="KEGG" id="mis:MICPUN_83150"/>
<keyword evidence="11" id="KW-1185">Reference proteome</keyword>
<evidence type="ECO:0000256" key="1">
    <source>
        <dbReference type="ARBA" id="ARBA00004123"/>
    </source>
</evidence>
<dbReference type="Gene3D" id="4.10.60.10">
    <property type="entry name" value="Zinc finger, CCHC-type"/>
    <property type="match status" value="1"/>
</dbReference>
<evidence type="ECO:0000256" key="6">
    <source>
        <dbReference type="PROSITE-ProRule" id="PRU00047"/>
    </source>
</evidence>
<gene>
    <name evidence="10" type="ORF">MICPUN_83150</name>
</gene>
<dbReference type="PANTHER" id="PTHR15439:SF0">
    <property type="entry name" value="CELL DIVISION CYCLE AND APOPTOSIS REGULATOR PROTEIN 1-RELATED"/>
    <property type="match status" value="1"/>
</dbReference>
<accession>C1E7Z5</accession>
<dbReference type="OrthoDB" id="106784at2759"/>
<dbReference type="InterPro" id="IPR033489">
    <property type="entry name" value="RBBP6"/>
</dbReference>
<sequence length="252" mass="26599">MASTVHYKFKSQKDYDSIEFDGMFISVGDLKRQIVDKRGLGRDQAMELQLTNAQTNEDYEDDAVLVWKNTSVIAKRVPRDQLAAVGSEVGSTTVKKTVYVPPPQIPTGTEFRKPPPRRNMTYIAPGAAGADGAPADTSADPSIAALVSGAASAWETEKAAASAMGRGAGRGGGRGAPGGGRGMGGRGRGMDTSGPPPPGYVCFRCSVPGHWIHQCPTNGDQNLDVVRMKTAYGIPQNRLEHTEDGVLVAPTG</sequence>
<keyword evidence="2" id="KW-0479">Metal-binding</keyword>
<dbReference type="GO" id="GO:0061630">
    <property type="term" value="F:ubiquitin protein ligase activity"/>
    <property type="evidence" value="ECO:0007669"/>
    <property type="project" value="InterPro"/>
</dbReference>
<name>C1E7Z5_MICCC</name>
<dbReference type="InterPro" id="IPR014891">
    <property type="entry name" value="DWNN_domain"/>
</dbReference>
<feature type="compositionally biased region" description="Gly residues" evidence="7">
    <location>
        <begin position="166"/>
        <end position="187"/>
    </location>
</feature>
<reference evidence="10 11" key="1">
    <citation type="journal article" date="2009" name="Science">
        <title>Green evolution and dynamic adaptations revealed by genomes of the marine picoeukaryotes Micromonas.</title>
        <authorList>
            <person name="Worden A.Z."/>
            <person name="Lee J.H."/>
            <person name="Mock T."/>
            <person name="Rouze P."/>
            <person name="Simmons M.P."/>
            <person name="Aerts A.L."/>
            <person name="Allen A.E."/>
            <person name="Cuvelier M.L."/>
            <person name="Derelle E."/>
            <person name="Everett M.V."/>
            <person name="Foulon E."/>
            <person name="Grimwood J."/>
            <person name="Gundlach H."/>
            <person name="Henrissat B."/>
            <person name="Napoli C."/>
            <person name="McDonald S.M."/>
            <person name="Parker M.S."/>
            <person name="Rombauts S."/>
            <person name="Salamov A."/>
            <person name="Von Dassow P."/>
            <person name="Badger J.H."/>
            <person name="Coutinho P.M."/>
            <person name="Demir E."/>
            <person name="Dubchak I."/>
            <person name="Gentemann C."/>
            <person name="Eikrem W."/>
            <person name="Gready J.E."/>
            <person name="John U."/>
            <person name="Lanier W."/>
            <person name="Lindquist E.A."/>
            <person name="Lucas S."/>
            <person name="Mayer K.F."/>
            <person name="Moreau H."/>
            <person name="Not F."/>
            <person name="Otillar R."/>
            <person name="Panaud O."/>
            <person name="Pangilinan J."/>
            <person name="Paulsen I."/>
            <person name="Piegu B."/>
            <person name="Poliakov A."/>
            <person name="Robbens S."/>
            <person name="Schmutz J."/>
            <person name="Toulza E."/>
            <person name="Wyss T."/>
            <person name="Zelensky A."/>
            <person name="Zhou K."/>
            <person name="Armbrust E.V."/>
            <person name="Bhattacharya D."/>
            <person name="Goodenough U.W."/>
            <person name="Van de Peer Y."/>
            <person name="Grigoriev I.V."/>
        </authorList>
    </citation>
    <scope>NUCLEOTIDE SEQUENCE [LARGE SCALE GENOMIC DNA]</scope>
    <source>
        <strain evidence="11">RCC299 / NOUM17</strain>
    </source>
</reference>
<dbReference type="eggNOG" id="KOG0314">
    <property type="taxonomic scope" value="Eukaryota"/>
</dbReference>
<dbReference type="Pfam" id="PF08783">
    <property type="entry name" value="DWNN"/>
    <property type="match status" value="1"/>
</dbReference>
<dbReference type="OMA" id="RLEHTED"/>
<dbReference type="RefSeq" id="XP_002502807.1">
    <property type="nucleotide sequence ID" value="XM_002502761.1"/>
</dbReference>
<proteinExistence type="predicted"/>
<evidence type="ECO:0000256" key="2">
    <source>
        <dbReference type="ARBA" id="ARBA00022723"/>
    </source>
</evidence>
<dbReference type="InterPro" id="IPR001878">
    <property type="entry name" value="Znf_CCHC"/>
</dbReference>
<evidence type="ECO:0000256" key="3">
    <source>
        <dbReference type="ARBA" id="ARBA00022771"/>
    </source>
</evidence>
<dbReference type="SMART" id="SM01180">
    <property type="entry name" value="DWNN"/>
    <property type="match status" value="1"/>
</dbReference>
<feature type="non-terminal residue" evidence="10">
    <location>
        <position position="252"/>
    </location>
</feature>
<evidence type="ECO:0000313" key="10">
    <source>
        <dbReference type="EMBL" id="ACO64065.1"/>
    </source>
</evidence>
<dbReference type="GO" id="GO:0016567">
    <property type="term" value="P:protein ubiquitination"/>
    <property type="evidence" value="ECO:0007669"/>
    <property type="project" value="InterPro"/>
</dbReference>
<evidence type="ECO:0000313" key="11">
    <source>
        <dbReference type="Proteomes" id="UP000002009"/>
    </source>
</evidence>
<dbReference type="InterPro" id="IPR025829">
    <property type="entry name" value="Zn_knuckle_CX2CX3GHX4C"/>
</dbReference>
<evidence type="ECO:0000256" key="5">
    <source>
        <dbReference type="ARBA" id="ARBA00023242"/>
    </source>
</evidence>
<feature type="domain" description="CCHC-type" evidence="8">
    <location>
        <begin position="202"/>
        <end position="216"/>
    </location>
</feature>